<accession>A0A9D4BV42</accession>
<sequence>MCAASSCSCPENNSNAPEVSRFLISAVTCAVPPALIHGSDIPCTDGGSCPCGDDGLRPDGFQLTLAFTVRRHTSSSWRSTFSQVRDVCCYSVWRFCSNKVSTRKGS</sequence>
<dbReference type="AlphaFoldDB" id="A0A9D4BV42"/>
<dbReference type="EMBL" id="JAIWYP010000014">
    <property type="protein sequence ID" value="KAH3710945.1"/>
    <property type="molecule type" value="Genomic_DNA"/>
</dbReference>
<reference evidence="1" key="1">
    <citation type="journal article" date="2019" name="bioRxiv">
        <title>The Genome of the Zebra Mussel, Dreissena polymorpha: A Resource for Invasive Species Research.</title>
        <authorList>
            <person name="McCartney M.A."/>
            <person name="Auch B."/>
            <person name="Kono T."/>
            <person name="Mallez S."/>
            <person name="Zhang Y."/>
            <person name="Obille A."/>
            <person name="Becker A."/>
            <person name="Abrahante J.E."/>
            <person name="Garbe J."/>
            <person name="Badalamenti J.P."/>
            <person name="Herman A."/>
            <person name="Mangelson H."/>
            <person name="Liachko I."/>
            <person name="Sullivan S."/>
            <person name="Sone E.D."/>
            <person name="Koren S."/>
            <person name="Silverstein K.A.T."/>
            <person name="Beckman K.B."/>
            <person name="Gohl D.M."/>
        </authorList>
    </citation>
    <scope>NUCLEOTIDE SEQUENCE</scope>
    <source>
        <strain evidence="1">Duluth1</strain>
        <tissue evidence="1">Whole animal</tissue>
    </source>
</reference>
<reference evidence="1" key="2">
    <citation type="submission" date="2020-11" db="EMBL/GenBank/DDBJ databases">
        <authorList>
            <person name="McCartney M.A."/>
            <person name="Auch B."/>
            <person name="Kono T."/>
            <person name="Mallez S."/>
            <person name="Becker A."/>
            <person name="Gohl D.M."/>
            <person name="Silverstein K.A.T."/>
            <person name="Koren S."/>
            <person name="Bechman K.B."/>
            <person name="Herman A."/>
            <person name="Abrahante J.E."/>
            <person name="Garbe J."/>
        </authorList>
    </citation>
    <scope>NUCLEOTIDE SEQUENCE</scope>
    <source>
        <strain evidence="1">Duluth1</strain>
        <tissue evidence="1">Whole animal</tissue>
    </source>
</reference>
<dbReference type="Proteomes" id="UP000828390">
    <property type="component" value="Unassembled WGS sequence"/>
</dbReference>
<protein>
    <submittedName>
        <fullName evidence="1">Uncharacterized protein</fullName>
    </submittedName>
</protein>
<comment type="caution">
    <text evidence="1">The sequence shown here is derived from an EMBL/GenBank/DDBJ whole genome shotgun (WGS) entry which is preliminary data.</text>
</comment>
<name>A0A9D4BV42_DREPO</name>
<evidence type="ECO:0000313" key="1">
    <source>
        <dbReference type="EMBL" id="KAH3710945.1"/>
    </source>
</evidence>
<gene>
    <name evidence="1" type="ORF">DPMN_070443</name>
</gene>
<proteinExistence type="predicted"/>
<evidence type="ECO:0000313" key="2">
    <source>
        <dbReference type="Proteomes" id="UP000828390"/>
    </source>
</evidence>
<organism evidence="1 2">
    <name type="scientific">Dreissena polymorpha</name>
    <name type="common">Zebra mussel</name>
    <name type="synonym">Mytilus polymorpha</name>
    <dbReference type="NCBI Taxonomy" id="45954"/>
    <lineage>
        <taxon>Eukaryota</taxon>
        <taxon>Metazoa</taxon>
        <taxon>Spiralia</taxon>
        <taxon>Lophotrochozoa</taxon>
        <taxon>Mollusca</taxon>
        <taxon>Bivalvia</taxon>
        <taxon>Autobranchia</taxon>
        <taxon>Heteroconchia</taxon>
        <taxon>Euheterodonta</taxon>
        <taxon>Imparidentia</taxon>
        <taxon>Neoheterodontei</taxon>
        <taxon>Myida</taxon>
        <taxon>Dreissenoidea</taxon>
        <taxon>Dreissenidae</taxon>
        <taxon>Dreissena</taxon>
    </lineage>
</organism>
<keyword evidence="2" id="KW-1185">Reference proteome</keyword>